<evidence type="ECO:0008006" key="4">
    <source>
        <dbReference type="Google" id="ProtNLM"/>
    </source>
</evidence>
<evidence type="ECO:0000313" key="2">
    <source>
        <dbReference type="EMBL" id="AKF08027.1"/>
    </source>
</evidence>
<dbReference type="OrthoDB" id="1551213at2"/>
<feature type="signal peptide" evidence="1">
    <location>
        <begin position="1"/>
        <end position="18"/>
    </location>
</feature>
<dbReference type="EMBL" id="CP011125">
    <property type="protein sequence ID" value="AKF08027.1"/>
    <property type="molecule type" value="Genomic_DNA"/>
</dbReference>
<name>A0A0F6W5U3_9BACT</name>
<sequence length="168" mass="17895">MLRGVVALVIACSVSACAAPDAGGGFVARDEDFDGFLEWPSFELPPGSLTMAHDDGATRRLYFTHVPESASAPFPVGTILVKTAELGAPSTWEIHAMVKRGGDFNAEGARGWEFFDLAIDENGRVVIVWRGESPPPGAGYPGASDGACNSCHTLVADRDYVFDRSLFD</sequence>
<protein>
    <recommendedName>
        <fullName evidence="4">Cytochrome P460 domain-containing protein</fullName>
    </recommendedName>
</protein>
<evidence type="ECO:0000256" key="1">
    <source>
        <dbReference type="SAM" id="SignalP"/>
    </source>
</evidence>
<evidence type="ECO:0000313" key="3">
    <source>
        <dbReference type="Proteomes" id="UP000034883"/>
    </source>
</evidence>
<accession>A0A0F6W5U3</accession>
<proteinExistence type="predicted"/>
<dbReference type="AlphaFoldDB" id="A0A0F6W5U3"/>
<dbReference type="Proteomes" id="UP000034883">
    <property type="component" value="Chromosome"/>
</dbReference>
<gene>
    <name evidence="2" type="ORF">DB32_005176</name>
</gene>
<dbReference type="InterPro" id="IPR038142">
    <property type="entry name" value="Cytochrome_P460_sp"/>
</dbReference>
<organism evidence="2 3">
    <name type="scientific">Sandaracinus amylolyticus</name>
    <dbReference type="NCBI Taxonomy" id="927083"/>
    <lineage>
        <taxon>Bacteria</taxon>
        <taxon>Pseudomonadati</taxon>
        <taxon>Myxococcota</taxon>
        <taxon>Polyangia</taxon>
        <taxon>Polyangiales</taxon>
        <taxon>Sandaracinaceae</taxon>
        <taxon>Sandaracinus</taxon>
    </lineage>
</organism>
<feature type="chain" id="PRO_5002511602" description="Cytochrome P460 domain-containing protein" evidence="1">
    <location>
        <begin position="19"/>
        <end position="168"/>
    </location>
</feature>
<keyword evidence="1" id="KW-0732">Signal</keyword>
<dbReference type="Gene3D" id="3.50.70.20">
    <property type="entry name" value="Cytochrome P460"/>
    <property type="match status" value="1"/>
</dbReference>
<dbReference type="RefSeq" id="WP_053235217.1">
    <property type="nucleotide sequence ID" value="NZ_CP011125.1"/>
</dbReference>
<dbReference type="STRING" id="927083.DB32_005176"/>
<dbReference type="PROSITE" id="PS51257">
    <property type="entry name" value="PROKAR_LIPOPROTEIN"/>
    <property type="match status" value="1"/>
</dbReference>
<reference evidence="2 3" key="1">
    <citation type="submission" date="2015-03" db="EMBL/GenBank/DDBJ databases">
        <title>Genome assembly of Sandaracinus amylolyticus DSM 53668.</title>
        <authorList>
            <person name="Sharma G."/>
            <person name="Subramanian S."/>
        </authorList>
    </citation>
    <scope>NUCLEOTIDE SEQUENCE [LARGE SCALE GENOMIC DNA]</scope>
    <source>
        <strain evidence="2 3">DSM 53668</strain>
    </source>
</reference>
<keyword evidence="3" id="KW-1185">Reference proteome</keyword>
<dbReference type="KEGG" id="samy:DB32_005176"/>